<feature type="transmembrane region" description="Helical" evidence="1">
    <location>
        <begin position="65"/>
        <end position="83"/>
    </location>
</feature>
<feature type="transmembrane region" description="Helical" evidence="1">
    <location>
        <begin position="120"/>
        <end position="137"/>
    </location>
</feature>
<dbReference type="PANTHER" id="PTHR22911:SF79">
    <property type="entry name" value="MOBA-LIKE NTP TRANSFERASE DOMAIN-CONTAINING PROTEIN"/>
    <property type="match status" value="1"/>
</dbReference>
<name>A0AB38YIN9_9GAMM</name>
<dbReference type="InterPro" id="IPR037185">
    <property type="entry name" value="EmrE-like"/>
</dbReference>
<dbReference type="RefSeq" id="WP_304996440.1">
    <property type="nucleotide sequence ID" value="NZ_CP101717.1"/>
</dbReference>
<feature type="transmembrane region" description="Helical" evidence="1">
    <location>
        <begin position="35"/>
        <end position="53"/>
    </location>
</feature>
<evidence type="ECO:0000259" key="2">
    <source>
        <dbReference type="Pfam" id="PF00892"/>
    </source>
</evidence>
<sequence length="289" mass="31821">MTSRRSALVTLHITVLLMGATGLFSQLIQLPAWDITLYRTWIAVFGLFGWVIWREKTVLMAARRDYGRLILLGVLLGVHWITFFHAMQVAGIAIGMISLYSYPVITVFLEPWIKRTRIDWQDVVSGLLVLVGIYLLVPEFNLSNSATQGVFWGVLSAFLFALRNVLQGHWFSGVSAARTMSYQVLVVAVCMTPLLFFTTYEPSPNDVLLLLALGIGFTAVSHTLFAHTLRYLKAKTASLVACLQPVYGTLYGVLLLAAIPALSTVVGGVIIVSAAIYESVREHRAAGKG</sequence>
<dbReference type="SUPFAM" id="SSF103481">
    <property type="entry name" value="Multidrug resistance efflux transporter EmrE"/>
    <property type="match status" value="2"/>
</dbReference>
<dbReference type="EMBL" id="CP101717">
    <property type="protein sequence ID" value="WLD59151.1"/>
    <property type="molecule type" value="Genomic_DNA"/>
</dbReference>
<evidence type="ECO:0000256" key="1">
    <source>
        <dbReference type="SAM" id="Phobius"/>
    </source>
</evidence>
<proteinExistence type="predicted"/>
<feature type="transmembrane region" description="Helical" evidence="1">
    <location>
        <begin position="178"/>
        <end position="196"/>
    </location>
</feature>
<dbReference type="GO" id="GO:0016020">
    <property type="term" value="C:membrane"/>
    <property type="evidence" value="ECO:0007669"/>
    <property type="project" value="InterPro"/>
</dbReference>
<feature type="domain" description="EamA" evidence="2">
    <location>
        <begin position="8"/>
        <end position="136"/>
    </location>
</feature>
<dbReference type="InterPro" id="IPR000620">
    <property type="entry name" value="EamA_dom"/>
</dbReference>
<reference evidence="3" key="1">
    <citation type="submission" date="2022-07" db="EMBL/GenBank/DDBJ databases">
        <title>Complete genome sequence of Salinispirillum sp. LH10-3-1 capable of multiple carbohydrate inversion isolated from a soda lake.</title>
        <authorList>
            <person name="Liu J."/>
            <person name="Zhai Y."/>
            <person name="Zhang H."/>
            <person name="Yang H."/>
            <person name="Qu J."/>
            <person name="Li J."/>
        </authorList>
    </citation>
    <scope>NUCLEOTIDE SEQUENCE</scope>
    <source>
        <strain evidence="3">LH 10-3-1</strain>
    </source>
</reference>
<keyword evidence="1" id="KW-1133">Transmembrane helix</keyword>
<keyword evidence="1" id="KW-0812">Transmembrane</keyword>
<dbReference type="PANTHER" id="PTHR22911">
    <property type="entry name" value="ACYL-MALONYL CONDENSING ENZYME-RELATED"/>
    <property type="match status" value="1"/>
</dbReference>
<feature type="transmembrane region" description="Helical" evidence="1">
    <location>
        <begin position="250"/>
        <end position="277"/>
    </location>
</feature>
<feature type="transmembrane region" description="Helical" evidence="1">
    <location>
        <begin position="149"/>
        <end position="166"/>
    </location>
</feature>
<gene>
    <name evidence="3" type="ORF">NFC81_05025</name>
</gene>
<evidence type="ECO:0000313" key="3">
    <source>
        <dbReference type="EMBL" id="WLD59151.1"/>
    </source>
</evidence>
<feature type="transmembrane region" description="Helical" evidence="1">
    <location>
        <begin position="89"/>
        <end position="108"/>
    </location>
</feature>
<accession>A0AB38YIN9</accession>
<protein>
    <submittedName>
        <fullName evidence="3">DMT family transporter</fullName>
    </submittedName>
</protein>
<feature type="transmembrane region" description="Helical" evidence="1">
    <location>
        <begin position="208"/>
        <end position="229"/>
    </location>
</feature>
<keyword evidence="1" id="KW-0472">Membrane</keyword>
<dbReference type="AlphaFoldDB" id="A0AB38YIN9"/>
<feature type="domain" description="EamA" evidence="2">
    <location>
        <begin position="149"/>
        <end position="276"/>
    </location>
</feature>
<organism evidence="3">
    <name type="scientific">Salinispirillum sp. LH 10-3-1</name>
    <dbReference type="NCBI Taxonomy" id="2952525"/>
    <lineage>
        <taxon>Bacteria</taxon>
        <taxon>Pseudomonadati</taxon>
        <taxon>Pseudomonadota</taxon>
        <taxon>Gammaproteobacteria</taxon>
        <taxon>Oceanospirillales</taxon>
        <taxon>Saccharospirillaceae</taxon>
        <taxon>Salinispirillum</taxon>
    </lineage>
</organism>
<dbReference type="Pfam" id="PF00892">
    <property type="entry name" value="EamA"/>
    <property type="match status" value="2"/>
</dbReference>